<dbReference type="AlphaFoldDB" id="A0AB34JEB7"/>
<organism evidence="2 3">
    <name type="scientific">Prymnesium parvum</name>
    <name type="common">Toxic golden alga</name>
    <dbReference type="NCBI Taxonomy" id="97485"/>
    <lineage>
        <taxon>Eukaryota</taxon>
        <taxon>Haptista</taxon>
        <taxon>Haptophyta</taxon>
        <taxon>Prymnesiophyceae</taxon>
        <taxon>Prymnesiales</taxon>
        <taxon>Prymnesiaceae</taxon>
        <taxon>Prymnesium</taxon>
    </lineage>
</organism>
<feature type="compositionally biased region" description="Basic and acidic residues" evidence="1">
    <location>
        <begin position="138"/>
        <end position="153"/>
    </location>
</feature>
<dbReference type="EMBL" id="JBGBPQ010000010">
    <property type="protein sequence ID" value="KAL1519235.1"/>
    <property type="molecule type" value="Genomic_DNA"/>
</dbReference>
<sequence length="206" mass="21993">MRVPAPAVRGGACSPFASHGTTVRLKLVFILLLDPTARLCRRLATGRECLAMRRDSRELLRPSIRRRTACPSATPDVQHEGTRQRGTPAGRDGEEGFPEVRNGIEGDSHPKHGVFSRKAGGRVLGDSRCTSHSGPIDLQREDASSAIDAKDNDLAASASSTARRRRHDGSAFSSSRTPTSIRSCCVCVGLAASVAAAGRWLPPAEK</sequence>
<reference evidence="2 3" key="1">
    <citation type="journal article" date="2024" name="Science">
        <title>Giant polyketide synthase enzymes in the biosynthesis of giant marine polyether toxins.</title>
        <authorList>
            <person name="Fallon T.R."/>
            <person name="Shende V.V."/>
            <person name="Wierzbicki I.H."/>
            <person name="Pendleton A.L."/>
            <person name="Watervoot N.F."/>
            <person name="Auber R.P."/>
            <person name="Gonzalez D.J."/>
            <person name="Wisecaver J.H."/>
            <person name="Moore B.S."/>
        </authorList>
    </citation>
    <scope>NUCLEOTIDE SEQUENCE [LARGE SCALE GENOMIC DNA]</scope>
    <source>
        <strain evidence="2 3">12B1</strain>
    </source>
</reference>
<evidence type="ECO:0000313" key="2">
    <source>
        <dbReference type="EMBL" id="KAL1519235.1"/>
    </source>
</evidence>
<comment type="caution">
    <text evidence="2">The sequence shown here is derived from an EMBL/GenBank/DDBJ whole genome shotgun (WGS) entry which is preliminary data.</text>
</comment>
<gene>
    <name evidence="2" type="ORF">AB1Y20_003494</name>
</gene>
<keyword evidence="3" id="KW-1185">Reference proteome</keyword>
<name>A0AB34JEB7_PRYPA</name>
<evidence type="ECO:0000313" key="3">
    <source>
        <dbReference type="Proteomes" id="UP001515480"/>
    </source>
</evidence>
<proteinExistence type="predicted"/>
<evidence type="ECO:0000256" key="1">
    <source>
        <dbReference type="SAM" id="MobiDB-lite"/>
    </source>
</evidence>
<protein>
    <submittedName>
        <fullName evidence="2">Uncharacterized protein</fullName>
    </submittedName>
</protein>
<accession>A0AB34JEB7</accession>
<dbReference type="Proteomes" id="UP001515480">
    <property type="component" value="Unassembled WGS sequence"/>
</dbReference>
<feature type="region of interest" description="Disordered" evidence="1">
    <location>
        <begin position="126"/>
        <end position="178"/>
    </location>
</feature>
<feature type="region of interest" description="Disordered" evidence="1">
    <location>
        <begin position="66"/>
        <end position="96"/>
    </location>
</feature>